<protein>
    <submittedName>
        <fullName evidence="2">Uncharacterized protein</fullName>
    </submittedName>
</protein>
<feature type="compositionally biased region" description="Basic and acidic residues" evidence="1">
    <location>
        <begin position="38"/>
        <end position="48"/>
    </location>
</feature>
<evidence type="ECO:0000313" key="3">
    <source>
        <dbReference type="Proteomes" id="UP001430953"/>
    </source>
</evidence>
<comment type="caution">
    <text evidence="2">The sequence shown here is derived from an EMBL/GenBank/DDBJ whole genome shotgun (WGS) entry which is preliminary data.</text>
</comment>
<organism evidence="2 3">
    <name type="scientific">Cardiocondyla obscurior</name>
    <dbReference type="NCBI Taxonomy" id="286306"/>
    <lineage>
        <taxon>Eukaryota</taxon>
        <taxon>Metazoa</taxon>
        <taxon>Ecdysozoa</taxon>
        <taxon>Arthropoda</taxon>
        <taxon>Hexapoda</taxon>
        <taxon>Insecta</taxon>
        <taxon>Pterygota</taxon>
        <taxon>Neoptera</taxon>
        <taxon>Endopterygota</taxon>
        <taxon>Hymenoptera</taxon>
        <taxon>Apocrita</taxon>
        <taxon>Aculeata</taxon>
        <taxon>Formicoidea</taxon>
        <taxon>Formicidae</taxon>
        <taxon>Myrmicinae</taxon>
        <taxon>Cardiocondyla</taxon>
    </lineage>
</organism>
<name>A0AAW2FWS2_9HYME</name>
<gene>
    <name evidence="2" type="ORF">PUN28_007835</name>
</gene>
<feature type="region of interest" description="Disordered" evidence="1">
    <location>
        <begin position="1"/>
        <end position="137"/>
    </location>
</feature>
<dbReference type="Proteomes" id="UP001430953">
    <property type="component" value="Unassembled WGS sequence"/>
</dbReference>
<keyword evidence="3" id="KW-1185">Reference proteome</keyword>
<sequence>MRDGRRSRRMREIRERKKGIDGKVNQRKKNRTRMKSARASERARERQREIRRRPIGRRGEPTARRTSKPREEKAARRLWWGGTDWGGARHAEGPASGTSRGEGCGGESRYPGSENRTFDGERSLGIAAEEEEGRGGR</sequence>
<proteinExistence type="predicted"/>
<feature type="compositionally biased region" description="Acidic residues" evidence="1">
    <location>
        <begin position="128"/>
        <end position="137"/>
    </location>
</feature>
<dbReference type="AlphaFoldDB" id="A0AAW2FWS2"/>
<reference evidence="2 3" key="1">
    <citation type="submission" date="2023-03" db="EMBL/GenBank/DDBJ databases">
        <title>High recombination rates correlate with genetic variation in Cardiocondyla obscurior ants.</title>
        <authorList>
            <person name="Errbii M."/>
        </authorList>
    </citation>
    <scope>NUCLEOTIDE SEQUENCE [LARGE SCALE GENOMIC DNA]</scope>
    <source>
        <strain evidence="2">Alpha-2009</strain>
        <tissue evidence="2">Whole body</tissue>
    </source>
</reference>
<feature type="compositionally biased region" description="Basic and acidic residues" evidence="1">
    <location>
        <begin position="1"/>
        <end position="21"/>
    </location>
</feature>
<feature type="compositionally biased region" description="Basic residues" evidence="1">
    <location>
        <begin position="25"/>
        <end position="36"/>
    </location>
</feature>
<evidence type="ECO:0000313" key="2">
    <source>
        <dbReference type="EMBL" id="KAL0119665.1"/>
    </source>
</evidence>
<feature type="compositionally biased region" description="Basic and acidic residues" evidence="1">
    <location>
        <begin position="57"/>
        <end position="75"/>
    </location>
</feature>
<dbReference type="EMBL" id="JADYXP020000007">
    <property type="protein sequence ID" value="KAL0119665.1"/>
    <property type="molecule type" value="Genomic_DNA"/>
</dbReference>
<evidence type="ECO:0000256" key="1">
    <source>
        <dbReference type="SAM" id="MobiDB-lite"/>
    </source>
</evidence>
<accession>A0AAW2FWS2</accession>